<protein>
    <submittedName>
        <fullName evidence="1">Uncharacterized protein</fullName>
    </submittedName>
</protein>
<evidence type="ECO:0000313" key="2">
    <source>
        <dbReference type="Proteomes" id="UP000183772"/>
    </source>
</evidence>
<reference evidence="1 2" key="1">
    <citation type="submission" date="2016-10" db="EMBL/GenBank/DDBJ databases">
        <authorList>
            <person name="Varghese N."/>
            <person name="Submissions S."/>
        </authorList>
    </citation>
    <scope>NUCLEOTIDE SEQUENCE [LARGE SCALE GENOMIC DNA]</scope>
    <source>
        <strain evidence="1 2">DSM 16733</strain>
    </source>
</reference>
<accession>A0AAX2DHP1</accession>
<evidence type="ECO:0000313" key="1">
    <source>
        <dbReference type="EMBL" id="SDU72956.1"/>
    </source>
</evidence>
<dbReference type="Proteomes" id="UP000183772">
    <property type="component" value="Chromosome I"/>
</dbReference>
<dbReference type="EMBL" id="LT629790">
    <property type="protein sequence ID" value="SDU72956.1"/>
    <property type="molecule type" value="Genomic_DNA"/>
</dbReference>
<name>A0AAX2DHP1_9PSED</name>
<dbReference type="AlphaFoldDB" id="A0AAX2DHP1"/>
<sequence>MDGRPPAFPYPSSAAVGPVGRLTPVFAPSLSALPSELAFWALWHCRHARPPDVRISC</sequence>
<keyword evidence="2" id="KW-1185">Reference proteome</keyword>
<proteinExistence type="predicted"/>
<organism evidence="1 2">
    <name type="scientific">Pseudomonas mediterranea</name>
    <dbReference type="NCBI Taxonomy" id="183795"/>
    <lineage>
        <taxon>Bacteria</taxon>
        <taxon>Pseudomonadati</taxon>
        <taxon>Pseudomonadota</taxon>
        <taxon>Gammaproteobacteria</taxon>
        <taxon>Pseudomonadales</taxon>
        <taxon>Pseudomonadaceae</taxon>
        <taxon>Pseudomonas</taxon>
    </lineage>
</organism>
<gene>
    <name evidence="1" type="ORF">SAMN05216476_4893</name>
</gene>